<reference evidence="2" key="1">
    <citation type="journal article" date="2022" name="Mol. Ecol. Resour.">
        <title>The genomes of chicory, endive, great burdock and yacon provide insights into Asteraceae palaeo-polyploidization history and plant inulin production.</title>
        <authorList>
            <person name="Fan W."/>
            <person name="Wang S."/>
            <person name="Wang H."/>
            <person name="Wang A."/>
            <person name="Jiang F."/>
            <person name="Liu H."/>
            <person name="Zhao H."/>
            <person name="Xu D."/>
            <person name="Zhang Y."/>
        </authorList>
    </citation>
    <scope>NUCLEOTIDE SEQUENCE [LARGE SCALE GENOMIC DNA]</scope>
    <source>
        <strain evidence="2">cv. Yunnan</strain>
    </source>
</reference>
<accession>A0ACB9BSQ0</accession>
<dbReference type="EMBL" id="CM042039">
    <property type="protein sequence ID" value="KAI3725024.1"/>
    <property type="molecule type" value="Genomic_DNA"/>
</dbReference>
<reference evidence="1 2" key="2">
    <citation type="journal article" date="2022" name="Mol. Ecol. Resour.">
        <title>The genomes of chicory, endive, great burdock and yacon provide insights into Asteraceae paleo-polyploidization history and plant inulin production.</title>
        <authorList>
            <person name="Fan W."/>
            <person name="Wang S."/>
            <person name="Wang H."/>
            <person name="Wang A."/>
            <person name="Jiang F."/>
            <person name="Liu H."/>
            <person name="Zhao H."/>
            <person name="Xu D."/>
            <person name="Zhang Y."/>
        </authorList>
    </citation>
    <scope>NUCLEOTIDE SEQUENCE [LARGE SCALE GENOMIC DNA]</scope>
    <source>
        <strain evidence="2">cv. Yunnan</strain>
        <tissue evidence="1">Leaves</tissue>
    </source>
</reference>
<gene>
    <name evidence="1" type="ORF">L1987_64796</name>
</gene>
<name>A0ACB9BSQ0_9ASTR</name>
<proteinExistence type="predicted"/>
<protein>
    <submittedName>
        <fullName evidence="1">Uncharacterized protein</fullName>
    </submittedName>
</protein>
<comment type="caution">
    <text evidence="1">The sequence shown here is derived from an EMBL/GenBank/DDBJ whole genome shotgun (WGS) entry which is preliminary data.</text>
</comment>
<organism evidence="1 2">
    <name type="scientific">Smallanthus sonchifolius</name>
    <dbReference type="NCBI Taxonomy" id="185202"/>
    <lineage>
        <taxon>Eukaryota</taxon>
        <taxon>Viridiplantae</taxon>
        <taxon>Streptophyta</taxon>
        <taxon>Embryophyta</taxon>
        <taxon>Tracheophyta</taxon>
        <taxon>Spermatophyta</taxon>
        <taxon>Magnoliopsida</taxon>
        <taxon>eudicotyledons</taxon>
        <taxon>Gunneridae</taxon>
        <taxon>Pentapetalae</taxon>
        <taxon>asterids</taxon>
        <taxon>campanulids</taxon>
        <taxon>Asterales</taxon>
        <taxon>Asteraceae</taxon>
        <taxon>Asteroideae</taxon>
        <taxon>Heliantheae alliance</taxon>
        <taxon>Millerieae</taxon>
        <taxon>Smallanthus</taxon>
    </lineage>
</organism>
<sequence length="501" mass="56855">MNRGEKMKPEIERAIKESRGSIVVLSKNYATSSWCLDELVLILEQKRECNHFVVPVFYGVDPTDVKNQRGSFAIQVKPASLKWTDDNVNKWKIALMEVANLAGHVLSGRYETSFLKEIVDTAYRNPLALEVLGTSLFKNDTVRYWESRLSLFGRDIDSRIQDVLILEPDYSAIAGIGILTSRCLLSVSPNKKLRMHRLVQEMGKNIVRQESDLPAKRSRVWLNSDSYEILKKGKGAKRLQGLALNMKMLAEENFTLKLMEIGRLTRDWFRILVGDTIDNSEVRGWRKNGRPKQVNPSFTELKTVRCIIHGPQLEVNSLPSTQEMYGKQKVKSGDEITMDESDLYSYGRYPVVDTSEIMEISALTIKEEPPRVVDEDKVYVAVGKNMKESQSTLQWALHNSGGRKICILHVHQPAKKIPLSNVSAEVHYIEVDSVEKGIVEFILQHNVRRLVMGGAADKHYSKKMTNLRSKKAIYVRALAAPSCRIQFICKGNAIFTRILGS</sequence>
<evidence type="ECO:0000313" key="2">
    <source>
        <dbReference type="Proteomes" id="UP001056120"/>
    </source>
</evidence>
<evidence type="ECO:0000313" key="1">
    <source>
        <dbReference type="EMBL" id="KAI3725024.1"/>
    </source>
</evidence>
<keyword evidence="2" id="KW-1185">Reference proteome</keyword>
<dbReference type="Proteomes" id="UP001056120">
    <property type="component" value="Linkage Group LG22"/>
</dbReference>